<keyword evidence="2" id="KW-1185">Reference proteome</keyword>
<accession>A0ACC3TRZ2</accession>
<protein>
    <submittedName>
        <fullName evidence="1">Exocyst complex component Sec5-domain-containing protein</fullName>
    </submittedName>
</protein>
<comment type="caution">
    <text evidence="1">The sequence shown here is derived from an EMBL/GenBank/DDBJ whole genome shotgun (WGS) entry which is preliminary data.</text>
</comment>
<dbReference type="EMBL" id="MU970056">
    <property type="protein sequence ID" value="KAK9323912.1"/>
    <property type="molecule type" value="Genomic_DNA"/>
</dbReference>
<organism evidence="1 2">
    <name type="scientific">Lipomyces orientalis</name>
    <dbReference type="NCBI Taxonomy" id="1233043"/>
    <lineage>
        <taxon>Eukaryota</taxon>
        <taxon>Fungi</taxon>
        <taxon>Dikarya</taxon>
        <taxon>Ascomycota</taxon>
        <taxon>Saccharomycotina</taxon>
        <taxon>Lipomycetes</taxon>
        <taxon>Lipomycetales</taxon>
        <taxon>Lipomycetaceae</taxon>
        <taxon>Lipomyces</taxon>
    </lineage>
</organism>
<evidence type="ECO:0000313" key="2">
    <source>
        <dbReference type="Proteomes" id="UP001489719"/>
    </source>
</evidence>
<proteinExistence type="predicted"/>
<reference evidence="2" key="1">
    <citation type="journal article" date="2024" name="Front. Bioeng. Biotechnol.">
        <title>Genome-scale model development and genomic sequencing of the oleaginous clade Lipomyces.</title>
        <authorList>
            <person name="Czajka J.J."/>
            <person name="Han Y."/>
            <person name="Kim J."/>
            <person name="Mondo S.J."/>
            <person name="Hofstad B.A."/>
            <person name="Robles A."/>
            <person name="Haridas S."/>
            <person name="Riley R."/>
            <person name="LaButti K."/>
            <person name="Pangilinan J."/>
            <person name="Andreopoulos W."/>
            <person name="Lipzen A."/>
            <person name="Yan J."/>
            <person name="Wang M."/>
            <person name="Ng V."/>
            <person name="Grigoriev I.V."/>
            <person name="Spatafora J.W."/>
            <person name="Magnuson J.K."/>
            <person name="Baker S.E."/>
            <person name="Pomraning K.R."/>
        </authorList>
    </citation>
    <scope>NUCLEOTIDE SEQUENCE [LARGE SCALE GENOMIC DNA]</scope>
    <source>
        <strain evidence="2">CBS 10300</strain>
    </source>
</reference>
<sequence>MADLDPVFAYYGLSDPFPTSWESKPIQESQFAFVLGDYFNDSDDGKAGGGEWGEWHDMSELFESKLSPGCVLTIDQAVLQRNFDMFVKMKSTLDTAHKEMKKDFLQESKNWGVADIDQLIDDANMKAAQIMKPVMDNKSKGDRLKATLSLIEKNRYLFDLPGALLANIKRGDHDSLVRDYRRGWTLTEEIRTLPHSTELSDYLVQQRRVIERIWGEVEVVVEDYKSSVWKQLSQARPDDNYLLYISILLELGVEDNPIWVWLQTLVGNLKSQMEEAFEDLNSSLQVLRKEVCNTQPSSTNTAAEYFLNAIKVSTLETNNSKDLPEIESMWVALKDVIEEVTKYFGKQIALFWECASGFLDGRTQSSLPVGQNGESKVHLTLSREEVARIRTDARELVELYASSVADFFVRSVADSEERAEIVERTRTMDSESQMDANTPRSERKMMNLPNTSAASLSASARLANSLKNDRIAEGRQIDRPTTPSSSLETPISLTSSSSEKNFELYAFLPPNANAIGTTFFLSQVLNTLGSLASELAGLSISSRHIDVLRTMMSTVRERCVGGACLSWQQDAKRFKMVEDWKPISTRRCTRVPGLFLQYQSLVLDGLQNLVFIQGAEKKSKAVVILPPSSKLVSSIKTQFANSIFLTLNGLVQCAVAADKKVNGVNGSPAKGRVPNWTIDQDIGAPSGRMESRLLLMICNIAELNGSVVGALFERFSSLFSIQLTDNSNIIGVAMTQLDEQLFTTFTKKKRANFTTIIRTGILRSGILWSQLGKPTDVSPYIYNVLLQLVLVHMQVSSVGPILVKRVIMDLLHHIVNTILESFRQIDKFSLGGMLQATIDVEFVNQKMTVYGTPDIEGLYQTCYATIQDATDRSRMEVDVMTRQLEDMKKLLLKCHKQSRMEFLCFKEEKPTKSKEIS</sequence>
<name>A0ACC3TRZ2_9ASCO</name>
<gene>
    <name evidence="1" type="ORF">V1517DRAFT_84797</name>
</gene>
<evidence type="ECO:0000313" key="1">
    <source>
        <dbReference type="EMBL" id="KAK9323912.1"/>
    </source>
</evidence>
<dbReference type="Proteomes" id="UP001489719">
    <property type="component" value="Unassembled WGS sequence"/>
</dbReference>